<dbReference type="Proteomes" id="UP000049979">
    <property type="component" value="Unassembled WGS sequence"/>
</dbReference>
<name>A0A0M6WNX7_9FIRM</name>
<feature type="domain" description="Ppx/GppA phosphatase N-terminal" evidence="2">
    <location>
        <begin position="28"/>
        <end position="303"/>
    </location>
</feature>
<feature type="domain" description="Ppx/GppA phosphatase C-terminal" evidence="3">
    <location>
        <begin position="327"/>
        <end position="477"/>
    </location>
</feature>
<dbReference type="AlphaFoldDB" id="A0A0M6WNX7"/>
<gene>
    <name evidence="4" type="ORF">M72_06991</name>
</gene>
<dbReference type="STRING" id="301302.ERS852420_02883"/>
<sequence>MAIHTFAAIYIGTYDVSLKVFEFTNRKKFHEVDHIRSRQELGKGTYGTGTIGYEQVEELCETLAQFKEIMESYKVDSYEVCAAAALRDTTNEIFVLDQIYLRTGFRVKVLSNSEHRFISYKAVAGSPVFEEMIKTSAAVVDVGGASVQITLFRDGKMITTQHMETGIMRLRNLLGDRGYSLKMYENQIEEYVNKKLEGFRSMYMNTPVDYLILISDYAGGLVKKIEEKGGKSRQVKLDKFSKFIDKLLKKTLEEITAELNLSDEREPLIIPALVLYKMMAQNVNPKEVWVPGANIQDGMAFDYAQHNKLLASTHDFDADIISAATFLSEHYHSFSPHIQTLSKLSIKIFDAMKQEHGLGKRARLLLQVATILHDCGKYVSFAEASESTYHIIMSSEIIGLTHQEREIVAQIVRYNTLPLDPYEEVADVLSQEEYLCVAKLSAILRVANALDQSHKQKFKNIRIAVRERKLVITVEAFEDIALEQALFDAKTSYFENVYSMKPVLKEKRIYNY</sequence>
<comment type="similarity">
    <text evidence="1">Belongs to the GppA/Ppx family.</text>
</comment>
<dbReference type="GO" id="GO:0016462">
    <property type="term" value="F:pyrophosphatase activity"/>
    <property type="evidence" value="ECO:0007669"/>
    <property type="project" value="TreeGrafter"/>
</dbReference>
<reference evidence="5" key="1">
    <citation type="submission" date="2015-05" db="EMBL/GenBank/DDBJ databases">
        <authorList>
            <consortium name="Pathogen Informatics"/>
        </authorList>
    </citation>
    <scope>NUCLEOTIDE SEQUENCE [LARGE SCALE GENOMIC DNA]</scope>
    <source>
        <strain evidence="5">M72</strain>
    </source>
</reference>
<keyword evidence="5" id="KW-1185">Reference proteome</keyword>
<dbReference type="InterPro" id="IPR043129">
    <property type="entry name" value="ATPase_NBD"/>
</dbReference>
<dbReference type="PANTHER" id="PTHR30005">
    <property type="entry name" value="EXOPOLYPHOSPHATASE"/>
    <property type="match status" value="1"/>
</dbReference>
<dbReference type="InterPro" id="IPR048950">
    <property type="entry name" value="Ppx_GppA_C"/>
</dbReference>
<organism evidence="4 5">
    <name type="scientific">Roseburia faecis</name>
    <dbReference type="NCBI Taxonomy" id="301302"/>
    <lineage>
        <taxon>Bacteria</taxon>
        <taxon>Bacillati</taxon>
        <taxon>Bacillota</taxon>
        <taxon>Clostridia</taxon>
        <taxon>Lachnospirales</taxon>
        <taxon>Lachnospiraceae</taxon>
        <taxon>Roseburia</taxon>
    </lineage>
</organism>
<dbReference type="Gene3D" id="1.10.3210.10">
    <property type="entry name" value="Hypothetical protein af1432"/>
    <property type="match status" value="1"/>
</dbReference>
<dbReference type="PANTHER" id="PTHR30005:SF0">
    <property type="entry name" value="RETROGRADE REGULATION PROTEIN 2"/>
    <property type="match status" value="1"/>
</dbReference>
<dbReference type="EMBL" id="CVRR01000019">
    <property type="protein sequence ID" value="CRL38516.1"/>
    <property type="molecule type" value="Genomic_DNA"/>
</dbReference>
<dbReference type="Gene3D" id="3.30.420.40">
    <property type="match status" value="1"/>
</dbReference>
<dbReference type="SUPFAM" id="SSF109604">
    <property type="entry name" value="HD-domain/PDEase-like"/>
    <property type="match status" value="1"/>
</dbReference>
<protein>
    <submittedName>
        <fullName evidence="4">Ppx/GppA phosphatase</fullName>
    </submittedName>
</protein>
<dbReference type="RefSeq" id="WP_055067895.1">
    <property type="nucleotide sequence ID" value="NZ_CP173697.1"/>
</dbReference>
<dbReference type="CDD" id="cd24006">
    <property type="entry name" value="ASKHA_NBD_PPX_GppA"/>
    <property type="match status" value="1"/>
</dbReference>
<dbReference type="Pfam" id="PF02541">
    <property type="entry name" value="Ppx-GppA"/>
    <property type="match status" value="1"/>
</dbReference>
<dbReference type="Pfam" id="PF21447">
    <property type="entry name" value="Ppx-GppA_III"/>
    <property type="match status" value="1"/>
</dbReference>
<evidence type="ECO:0000313" key="4">
    <source>
        <dbReference type="EMBL" id="CRL38516.1"/>
    </source>
</evidence>
<evidence type="ECO:0000313" key="5">
    <source>
        <dbReference type="Proteomes" id="UP000049979"/>
    </source>
</evidence>
<evidence type="ECO:0000259" key="2">
    <source>
        <dbReference type="Pfam" id="PF02541"/>
    </source>
</evidence>
<evidence type="ECO:0000259" key="3">
    <source>
        <dbReference type="Pfam" id="PF21447"/>
    </source>
</evidence>
<accession>A0A0M6WNX7</accession>
<evidence type="ECO:0000256" key="1">
    <source>
        <dbReference type="ARBA" id="ARBA00007125"/>
    </source>
</evidence>
<dbReference type="SUPFAM" id="SSF53067">
    <property type="entry name" value="Actin-like ATPase domain"/>
    <property type="match status" value="2"/>
</dbReference>
<dbReference type="InterPro" id="IPR050273">
    <property type="entry name" value="GppA/Ppx_hydrolase"/>
</dbReference>
<dbReference type="OrthoDB" id="9814545at2"/>
<dbReference type="InterPro" id="IPR003695">
    <property type="entry name" value="Ppx_GppA_N"/>
</dbReference>
<proteinExistence type="inferred from homology"/>
<dbReference type="Gene3D" id="3.30.420.150">
    <property type="entry name" value="Exopolyphosphatase. Domain 2"/>
    <property type="match status" value="1"/>
</dbReference>